<dbReference type="Gramene" id="Bra020416.1">
    <property type="protein sequence ID" value="Bra020416.1-P"/>
    <property type="gene ID" value="Bra020416"/>
</dbReference>
<reference evidence="4" key="1">
    <citation type="journal article" date="2011" name="Nat. Genet.">
        <title>The genome of the mesopolyploid crop species Brassica rapa.</title>
        <authorList>
            <consortium name="Brassica rapa Genome Sequencing Project Consortium"/>
            <person name="Wang X."/>
            <person name="Wang H."/>
            <person name="Wang J."/>
            <person name="Sun R."/>
            <person name="Wu J."/>
            <person name="Liu S."/>
            <person name="Bai Y."/>
            <person name="Mun J.H."/>
            <person name="Bancroft I."/>
            <person name="Cheng F."/>
            <person name="Huang S."/>
            <person name="Li X."/>
            <person name="Hua W."/>
            <person name="Wang J."/>
            <person name="Wang X."/>
            <person name="Freeling M."/>
            <person name="Pires J.C."/>
            <person name="Paterson A.H."/>
            <person name="Chalhoub B."/>
            <person name="Wang B."/>
            <person name="Hayward A."/>
            <person name="Sharpe A.G."/>
            <person name="Park B.S."/>
            <person name="Weisshaar B."/>
            <person name="Liu B."/>
            <person name="Li B."/>
            <person name="Liu B."/>
            <person name="Tong C."/>
            <person name="Song C."/>
            <person name="Duran C."/>
            <person name="Peng C."/>
            <person name="Geng C."/>
            <person name="Koh C."/>
            <person name="Lin C."/>
            <person name="Edwards D."/>
            <person name="Mu D."/>
            <person name="Shen D."/>
            <person name="Soumpourou E."/>
            <person name="Li F."/>
            <person name="Fraser F."/>
            <person name="Conant G."/>
            <person name="Lassalle G."/>
            <person name="King G.J."/>
            <person name="Bonnema G."/>
            <person name="Tang H."/>
            <person name="Wang H."/>
            <person name="Belcram H."/>
            <person name="Zhou H."/>
            <person name="Hirakawa H."/>
            <person name="Abe H."/>
            <person name="Guo H."/>
            <person name="Wang H."/>
            <person name="Jin H."/>
            <person name="Parkin I.A."/>
            <person name="Batley J."/>
            <person name="Kim J.S."/>
            <person name="Just J."/>
            <person name="Li J."/>
            <person name="Xu J."/>
            <person name="Deng J."/>
            <person name="Kim J.A."/>
            <person name="Li J."/>
            <person name="Yu J."/>
            <person name="Meng J."/>
            <person name="Wang J."/>
            <person name="Min J."/>
            <person name="Poulain J."/>
            <person name="Wang J."/>
            <person name="Hatakeyama K."/>
            <person name="Wu K."/>
            <person name="Wang L."/>
            <person name="Fang L."/>
            <person name="Trick M."/>
            <person name="Links M.G."/>
            <person name="Zhao M."/>
            <person name="Jin M."/>
            <person name="Ramchiary N."/>
            <person name="Drou N."/>
            <person name="Berkman P.J."/>
            <person name="Cai Q."/>
            <person name="Huang Q."/>
            <person name="Li R."/>
            <person name="Tabata S."/>
            <person name="Cheng S."/>
            <person name="Zhang S."/>
            <person name="Zhang S."/>
            <person name="Huang S."/>
            <person name="Sato S."/>
            <person name="Sun S."/>
            <person name="Kwon S.J."/>
            <person name="Choi S.R."/>
            <person name="Lee T.H."/>
            <person name="Fan W."/>
            <person name="Zhao X."/>
            <person name="Tan X."/>
            <person name="Xu X."/>
            <person name="Wang Y."/>
            <person name="Qiu Y."/>
            <person name="Yin Y."/>
            <person name="Li Y."/>
            <person name="Du Y."/>
            <person name="Liao Y."/>
            <person name="Lim Y."/>
            <person name="Narusaka Y."/>
            <person name="Wang Y."/>
            <person name="Wang Z."/>
            <person name="Li Z."/>
            <person name="Wang Z."/>
            <person name="Xiong Z."/>
            <person name="Zhang Z."/>
        </authorList>
    </citation>
    <scope>NUCLEOTIDE SEQUENCE [LARGE SCALE GENOMIC DNA]</scope>
    <source>
        <strain evidence="4">cv. Chiifu-401-42</strain>
    </source>
</reference>
<dbReference type="Proteomes" id="UP000011750">
    <property type="component" value="Chromosome A02"/>
</dbReference>
<evidence type="ECO:0000313" key="4">
    <source>
        <dbReference type="Proteomes" id="UP000011750"/>
    </source>
</evidence>
<sequence length="85" mass="9254">MNAGLTILSASQRLLKKRHLLHKEDDENKRKVTSNGYMRDGRETTKLRREGVSGEDVVELLSLGGSGGLIDEDGTGVSIGAGFRR</sequence>
<dbReference type="EMBL" id="LR031573">
    <property type="protein sequence ID" value="VDC86600.1"/>
    <property type="molecule type" value="Genomic_DNA"/>
</dbReference>
<protein>
    <submittedName>
        <fullName evidence="2 3">Uncharacterized protein</fullName>
    </submittedName>
</protein>
<proteinExistence type="predicted"/>
<reference evidence="4" key="2">
    <citation type="journal article" date="2018" name="Hortic Res">
        <title>Improved Brassica rapa reference genome by single-molecule sequencing and chromosome conformation capture technologies.</title>
        <authorList>
            <person name="Zhang L."/>
            <person name="Cai X."/>
            <person name="Wu J."/>
            <person name="Liu M."/>
            <person name="Grob S."/>
            <person name="Cheng F."/>
            <person name="Liang J."/>
            <person name="Cai C."/>
            <person name="Liu Z."/>
            <person name="Liu B."/>
            <person name="Wang F."/>
            <person name="Li S."/>
            <person name="Liu F."/>
            <person name="Li X."/>
            <person name="Cheng L."/>
            <person name="Yang W."/>
            <person name="Li M.H."/>
            <person name="Grossniklaus U."/>
            <person name="Zheng H."/>
            <person name="Wang X."/>
        </authorList>
    </citation>
    <scope>NUCLEOTIDE SEQUENCE [LARGE SCALE GENOMIC DNA]</scope>
    <source>
        <strain evidence="4">cv. Chiifu-401-42</strain>
    </source>
</reference>
<reference evidence="2" key="3">
    <citation type="submission" date="2018-11" db="EMBL/GenBank/DDBJ databases">
        <authorList>
            <consortium name="Genoscope - CEA"/>
            <person name="William W."/>
        </authorList>
    </citation>
    <scope>NUCLEOTIDE SEQUENCE</scope>
</reference>
<accession>A0A3P6AMT2</accession>
<dbReference type="EnsemblPlants" id="Bra020416.1">
    <property type="protein sequence ID" value="Bra020416.1-P"/>
    <property type="gene ID" value="Bra020416"/>
</dbReference>
<evidence type="ECO:0000313" key="2">
    <source>
        <dbReference type="EMBL" id="VDC86600.1"/>
    </source>
</evidence>
<evidence type="ECO:0000313" key="3">
    <source>
        <dbReference type="EnsemblPlants" id="Bra020416.1-P"/>
    </source>
</evidence>
<gene>
    <name evidence="2" type="ORF">BRAA02T05897Z</name>
</gene>
<evidence type="ECO:0000256" key="1">
    <source>
        <dbReference type="SAM" id="MobiDB-lite"/>
    </source>
</evidence>
<keyword evidence="4" id="KW-1185">Reference proteome</keyword>
<accession>M4DV73</accession>
<dbReference type="InParanoid" id="M4DV73"/>
<dbReference type="HOGENOM" id="CLU_2515816_0_0_1"/>
<dbReference type="AlphaFoldDB" id="M4DV73"/>
<name>M4DV73_BRACM</name>
<organism evidence="3 4">
    <name type="scientific">Brassica campestris</name>
    <name type="common">Field mustard</name>
    <dbReference type="NCBI Taxonomy" id="3711"/>
    <lineage>
        <taxon>Eukaryota</taxon>
        <taxon>Viridiplantae</taxon>
        <taxon>Streptophyta</taxon>
        <taxon>Embryophyta</taxon>
        <taxon>Tracheophyta</taxon>
        <taxon>Spermatophyta</taxon>
        <taxon>Magnoliopsida</taxon>
        <taxon>eudicotyledons</taxon>
        <taxon>Gunneridae</taxon>
        <taxon>Pentapetalae</taxon>
        <taxon>rosids</taxon>
        <taxon>malvids</taxon>
        <taxon>Brassicales</taxon>
        <taxon>Brassicaceae</taxon>
        <taxon>Brassiceae</taxon>
        <taxon>Brassica</taxon>
    </lineage>
</organism>
<feature type="region of interest" description="Disordered" evidence="1">
    <location>
        <begin position="20"/>
        <end position="43"/>
    </location>
</feature>
<reference evidence="3" key="4">
    <citation type="submission" date="2023-03" db="UniProtKB">
        <authorList>
            <consortium name="EnsemblPlants"/>
        </authorList>
    </citation>
    <scope>IDENTIFICATION</scope>
    <source>
        <strain evidence="3">cv. Chiifu-401-42</strain>
    </source>
</reference>